<protein>
    <submittedName>
        <fullName evidence="1">Uncharacterized protein</fullName>
    </submittedName>
</protein>
<name>A0ACB7Z1T4_9ERIC</name>
<reference evidence="1 2" key="1">
    <citation type="journal article" date="2021" name="Hortic Res">
        <title>High-quality reference genome and annotation aids understanding of berry development for evergreen blueberry (Vaccinium darrowii).</title>
        <authorList>
            <person name="Yu J."/>
            <person name="Hulse-Kemp A.M."/>
            <person name="Babiker E."/>
            <person name="Staton M."/>
        </authorList>
    </citation>
    <scope>NUCLEOTIDE SEQUENCE [LARGE SCALE GENOMIC DNA]</scope>
    <source>
        <strain evidence="2">cv. NJ 8807/NJ 8810</strain>
        <tissue evidence="1">Young leaf</tissue>
    </source>
</reference>
<gene>
    <name evidence="1" type="ORF">Vadar_002476</name>
</gene>
<organism evidence="1 2">
    <name type="scientific">Vaccinium darrowii</name>
    <dbReference type="NCBI Taxonomy" id="229202"/>
    <lineage>
        <taxon>Eukaryota</taxon>
        <taxon>Viridiplantae</taxon>
        <taxon>Streptophyta</taxon>
        <taxon>Embryophyta</taxon>
        <taxon>Tracheophyta</taxon>
        <taxon>Spermatophyta</taxon>
        <taxon>Magnoliopsida</taxon>
        <taxon>eudicotyledons</taxon>
        <taxon>Gunneridae</taxon>
        <taxon>Pentapetalae</taxon>
        <taxon>asterids</taxon>
        <taxon>Ericales</taxon>
        <taxon>Ericaceae</taxon>
        <taxon>Vaccinioideae</taxon>
        <taxon>Vaccinieae</taxon>
        <taxon>Vaccinium</taxon>
    </lineage>
</organism>
<dbReference type="EMBL" id="CM037154">
    <property type="protein sequence ID" value="KAH7859551.1"/>
    <property type="molecule type" value="Genomic_DNA"/>
</dbReference>
<keyword evidence="2" id="KW-1185">Reference proteome</keyword>
<accession>A0ACB7Z1T4</accession>
<dbReference type="Proteomes" id="UP000828048">
    <property type="component" value="Chromosome 4"/>
</dbReference>
<evidence type="ECO:0000313" key="1">
    <source>
        <dbReference type="EMBL" id="KAH7859551.1"/>
    </source>
</evidence>
<comment type="caution">
    <text evidence="1">The sequence shown here is derived from an EMBL/GenBank/DDBJ whole genome shotgun (WGS) entry which is preliminary data.</text>
</comment>
<sequence>MEDSPPPPKRHRPPPQNPPPTISQTLNTDDDIKEDRISNLPDSILSHILSKLPTKTAIATTVLSTKWKHLFASIPNLSLDIDDAGSTRQPNPNFVNFMYHLLTVTLCDVPSIRKFRLQCNHDHGNSHLDAWVSTVLGLKVSDLTLVFFAGNTGVSTESLFQCETLVRLIWWQHFYADVPDIVCLPNLKRLCLAFVKFPDFESFDIVISGCPVLEELSLDSCEFEETYVLSISSPSLKFLMLNNCNHDDFYEVVIDTPSLEVLDYDDHVASSYFGMNLNSLVRAYIDVGPSDFQVEEADDEDFLRYQQNVTQLVAACCNVDSLYLSMPAVTAIHRSSSALCTFQNLTKLKLGDLNVHGWEFLPHLLESAPNLETLVFMRGFMEHEGCFAKFESSISNSVPTCSSLNLRSIYFEEFNGEQDELELVSYFLKTAEVLREMVFSFCSSLPIEKQCITWWKLSLLQRHFLYSKISTTLCKTETLSLRGLEFLGAKGKKMDERESKKEAEHNDIVGTSWGKRRKRESARTELDILVEAALGVRRPEKEEFPDMPRDVFEKILGLNGEAICKVFQKCLTNTDVENNHNRLLMPALKLLNCDFLTQTEKDLLREKEGTKLKVN</sequence>
<evidence type="ECO:0000313" key="2">
    <source>
        <dbReference type="Proteomes" id="UP000828048"/>
    </source>
</evidence>
<proteinExistence type="predicted"/>